<evidence type="ECO:0000256" key="10">
    <source>
        <dbReference type="ARBA" id="ARBA00023603"/>
    </source>
</evidence>
<evidence type="ECO:0000256" key="5">
    <source>
        <dbReference type="ARBA" id="ARBA00022729"/>
    </source>
</evidence>
<organism evidence="14 15">
    <name type="scientific">Arcicella gelida</name>
    <dbReference type="NCBI Taxonomy" id="2984195"/>
    <lineage>
        <taxon>Bacteria</taxon>
        <taxon>Pseudomonadati</taxon>
        <taxon>Bacteroidota</taxon>
        <taxon>Cytophagia</taxon>
        <taxon>Cytophagales</taxon>
        <taxon>Flectobacillaceae</taxon>
        <taxon>Arcicella</taxon>
    </lineage>
</organism>
<feature type="transmembrane region" description="Helical" evidence="13">
    <location>
        <begin position="118"/>
        <end position="138"/>
    </location>
</feature>
<evidence type="ECO:0000256" key="1">
    <source>
        <dbReference type="ARBA" id="ARBA00004162"/>
    </source>
</evidence>
<evidence type="ECO:0000256" key="6">
    <source>
        <dbReference type="ARBA" id="ARBA00022989"/>
    </source>
</evidence>
<feature type="transmembrane region" description="Helical" evidence="13">
    <location>
        <begin position="30"/>
        <end position="48"/>
    </location>
</feature>
<dbReference type="InterPro" id="IPR044021">
    <property type="entry name" value="CrtO"/>
</dbReference>
<keyword evidence="2" id="KW-1003">Cell membrane</keyword>
<protein>
    <recommendedName>
        <fullName evidence="11">Glycosyl-4,4'-diaponeurosporenoate acyltransferase</fullName>
    </recommendedName>
</protein>
<name>A0ABU5S765_9BACT</name>
<dbReference type="Proteomes" id="UP001303899">
    <property type="component" value="Unassembled WGS sequence"/>
</dbReference>
<dbReference type="Pfam" id="PF18927">
    <property type="entry name" value="CrtO"/>
    <property type="match status" value="1"/>
</dbReference>
<evidence type="ECO:0000256" key="12">
    <source>
        <dbReference type="ARBA" id="ARBA00025324"/>
    </source>
</evidence>
<evidence type="ECO:0000313" key="14">
    <source>
        <dbReference type="EMBL" id="MEA5404282.1"/>
    </source>
</evidence>
<evidence type="ECO:0000256" key="3">
    <source>
        <dbReference type="ARBA" id="ARBA00022679"/>
    </source>
</evidence>
<keyword evidence="3" id="KW-0808">Transferase</keyword>
<comment type="subcellular location">
    <subcellularLocation>
        <location evidence="1">Cell membrane</location>
        <topology evidence="1">Single-pass membrane protein</topology>
    </subcellularLocation>
</comment>
<keyword evidence="6 13" id="KW-1133">Transmembrane helix</keyword>
<evidence type="ECO:0000256" key="7">
    <source>
        <dbReference type="ARBA" id="ARBA00023136"/>
    </source>
</evidence>
<evidence type="ECO:0000256" key="8">
    <source>
        <dbReference type="ARBA" id="ARBA00023315"/>
    </source>
</evidence>
<evidence type="ECO:0000256" key="4">
    <source>
        <dbReference type="ARBA" id="ARBA00022692"/>
    </source>
</evidence>
<evidence type="ECO:0000313" key="15">
    <source>
        <dbReference type="Proteomes" id="UP001303899"/>
    </source>
</evidence>
<gene>
    <name evidence="14" type="ORF">VB776_15225</name>
</gene>
<evidence type="ECO:0000256" key="2">
    <source>
        <dbReference type="ARBA" id="ARBA00022475"/>
    </source>
</evidence>
<keyword evidence="15" id="KW-1185">Reference proteome</keyword>
<proteinExistence type="inferred from homology"/>
<comment type="pathway">
    <text evidence="9">Carotenoid biosynthesis; staphyloxanthin biosynthesis; staphyloxanthin from farnesyl diphosphate: step 5/5.</text>
</comment>
<keyword evidence="4 13" id="KW-0812">Transmembrane</keyword>
<reference evidence="14 15" key="1">
    <citation type="submission" date="2023-12" db="EMBL/GenBank/DDBJ databases">
        <title>Novel species of the genus Arcicella isolated from rivers.</title>
        <authorList>
            <person name="Lu H."/>
        </authorList>
    </citation>
    <scope>NUCLEOTIDE SEQUENCE [LARGE SCALE GENOMIC DNA]</scope>
    <source>
        <strain evidence="14 15">DC2W</strain>
    </source>
</reference>
<evidence type="ECO:0000256" key="9">
    <source>
        <dbReference type="ARBA" id="ARBA00023588"/>
    </source>
</evidence>
<comment type="similarity">
    <text evidence="10">Belongs to the acyltransferase CrtO family.</text>
</comment>
<accession>A0ABU5S765</accession>
<evidence type="ECO:0000256" key="13">
    <source>
        <dbReference type="SAM" id="Phobius"/>
    </source>
</evidence>
<feature type="transmembrane region" description="Helical" evidence="13">
    <location>
        <begin position="144"/>
        <end position="160"/>
    </location>
</feature>
<keyword evidence="5" id="KW-0732">Signal</keyword>
<dbReference type="EMBL" id="JAYGIL010000019">
    <property type="protein sequence ID" value="MEA5404282.1"/>
    <property type="molecule type" value="Genomic_DNA"/>
</dbReference>
<comment type="caution">
    <text evidence="14">The sequence shown here is derived from an EMBL/GenBank/DDBJ whole genome shotgun (WGS) entry which is preliminary data.</text>
</comment>
<sequence>MKKNLLLIAIVVITLGSIYTLVHFYKMESFVFAWILNFLLMALVSTFIETLKSPLTSSYYEEKAWEHRGKIYEYLGVNFFRKLLVIVGWEKVIRKANPIEKNTSALTNLYYQTKKSELGHTIILLIVFVFNVCVAFKFGVLQSLSLLILNILLNLYPIFLQRYNRPRIKRALHLSKLKQTLQQ</sequence>
<keyword evidence="8" id="KW-0012">Acyltransferase</keyword>
<dbReference type="RefSeq" id="WP_323697600.1">
    <property type="nucleotide sequence ID" value="NZ_JAYGIL010000019.1"/>
</dbReference>
<comment type="function">
    <text evidence="12">Catalyzes the acylation of glycosyl-4,4'-diaponeurosporenoate, i.e. the esterification of glucose at the C6'' position with the carboxyl group of the C(15) fatty acid 12-methyltetradecanoic acid, to yield staphyloxanthin. This is the last step in the biosynthesis of this orange pigment, present in most staphylococci strains.</text>
</comment>
<keyword evidence="7 13" id="KW-0472">Membrane</keyword>
<evidence type="ECO:0000256" key="11">
    <source>
        <dbReference type="ARBA" id="ARBA00023667"/>
    </source>
</evidence>